<gene>
    <name evidence="2" type="ORF">HMPREF9193_00317</name>
</gene>
<feature type="transmembrane region" description="Helical" evidence="1">
    <location>
        <begin position="48"/>
        <end position="71"/>
    </location>
</feature>
<feature type="transmembrane region" description="Helical" evidence="1">
    <location>
        <begin position="173"/>
        <end position="191"/>
    </location>
</feature>
<evidence type="ECO:0000313" key="2">
    <source>
        <dbReference type="EMBL" id="ERJ94345.1"/>
    </source>
</evidence>
<feature type="transmembrane region" description="Helical" evidence="1">
    <location>
        <begin position="148"/>
        <end position="167"/>
    </location>
</feature>
<feature type="transmembrane region" description="Helical" evidence="1">
    <location>
        <begin position="83"/>
        <end position="106"/>
    </location>
</feature>
<feature type="transmembrane region" description="Helical" evidence="1">
    <location>
        <begin position="198"/>
        <end position="219"/>
    </location>
</feature>
<feature type="transmembrane region" description="Helical" evidence="1">
    <location>
        <begin position="118"/>
        <end position="136"/>
    </location>
</feature>
<keyword evidence="1" id="KW-0812">Transmembrane</keyword>
<proteinExistence type="predicted"/>
<dbReference type="Proteomes" id="UP000016649">
    <property type="component" value="Unassembled WGS sequence"/>
</dbReference>
<name>A0ABN0P1A9_TRELE</name>
<protein>
    <submittedName>
        <fullName evidence="2">Uncharacterized protein</fullName>
    </submittedName>
</protein>
<evidence type="ECO:0000256" key="1">
    <source>
        <dbReference type="SAM" id="Phobius"/>
    </source>
</evidence>
<comment type="caution">
    <text evidence="2">The sequence shown here is derived from an EMBL/GenBank/DDBJ whole genome shotgun (WGS) entry which is preliminary data.</text>
</comment>
<feature type="transmembrane region" description="Helical" evidence="1">
    <location>
        <begin position="231"/>
        <end position="253"/>
    </location>
</feature>
<keyword evidence="3" id="KW-1185">Reference proteome</keyword>
<organism evidence="2 3">
    <name type="scientific">Treponema lecithinolyticum ATCC 700332</name>
    <dbReference type="NCBI Taxonomy" id="1321815"/>
    <lineage>
        <taxon>Bacteria</taxon>
        <taxon>Pseudomonadati</taxon>
        <taxon>Spirochaetota</taxon>
        <taxon>Spirochaetia</taxon>
        <taxon>Spirochaetales</taxon>
        <taxon>Treponemataceae</taxon>
        <taxon>Treponema</taxon>
    </lineage>
</organism>
<evidence type="ECO:0000313" key="3">
    <source>
        <dbReference type="Proteomes" id="UP000016649"/>
    </source>
</evidence>
<dbReference type="RefSeq" id="WP_021686718.1">
    <property type="nucleotide sequence ID" value="NZ_KI260561.1"/>
</dbReference>
<keyword evidence="1" id="KW-0472">Membrane</keyword>
<dbReference type="EMBL" id="AWVH01000005">
    <property type="protein sequence ID" value="ERJ94345.1"/>
    <property type="molecule type" value="Genomic_DNA"/>
</dbReference>
<feature type="transmembrane region" description="Helical" evidence="1">
    <location>
        <begin position="5"/>
        <end position="28"/>
    </location>
</feature>
<accession>A0ABN0P1A9</accession>
<reference evidence="2 3" key="1">
    <citation type="submission" date="2013-08" db="EMBL/GenBank/DDBJ databases">
        <authorList>
            <person name="Weinstock G."/>
            <person name="Sodergren E."/>
            <person name="Wylie T."/>
            <person name="Fulton L."/>
            <person name="Fulton R."/>
            <person name="Fronick C."/>
            <person name="O'Laughlin M."/>
            <person name="Godfrey J."/>
            <person name="Miner T."/>
            <person name="Herter B."/>
            <person name="Appelbaum E."/>
            <person name="Cordes M."/>
            <person name="Lek S."/>
            <person name="Wollam A."/>
            <person name="Pepin K.H."/>
            <person name="Palsikar V.B."/>
            <person name="Mitreva M."/>
            <person name="Wilson R.K."/>
        </authorList>
    </citation>
    <scope>NUCLEOTIDE SEQUENCE [LARGE SCALE GENOMIC DNA]</scope>
    <source>
        <strain evidence="2 3">ATCC 700332</strain>
    </source>
</reference>
<keyword evidence="1" id="KW-1133">Transmembrane helix</keyword>
<sequence length="263" mass="29171">MKRSLVLIAVYLGTLVFITALIALSFVLFPGSPAPTSYVGKAVRVADIFVYSFFSLLPFTAVFSLLAVILHCIKTDSVGALDFLTYVFLCCCAWLLIIPFCFLYHPEQRFCFFITGRAVSPAAAFFNEGLTAAFFNSFEARYFTPPDILILIFNTLFFVGKLLKTAVAAGRTSYVLFASAGLAMSALYGLHSVSHWKLISAFFVITLWFALGALNVYMYMPNFPFIFAGRWQPLIINGTLCFLLCVISLVSAARRAKYTGVEQ</sequence>